<dbReference type="GO" id="GO:0016628">
    <property type="term" value="F:oxidoreductase activity, acting on the CH-CH group of donors, NAD or NADP as acceptor"/>
    <property type="evidence" value="ECO:0007669"/>
    <property type="project" value="InterPro"/>
</dbReference>
<dbReference type="InterPro" id="IPR011032">
    <property type="entry name" value="GroES-like_sf"/>
</dbReference>
<evidence type="ECO:0000256" key="1">
    <source>
        <dbReference type="ARBA" id="ARBA00023002"/>
    </source>
</evidence>
<keyword evidence="4" id="KW-1185">Reference proteome</keyword>
<dbReference type="EMBL" id="RSCD01000004">
    <property type="protein sequence ID" value="RSH93539.1"/>
    <property type="molecule type" value="Genomic_DNA"/>
</dbReference>
<dbReference type="Pfam" id="PF00107">
    <property type="entry name" value="ADH_zinc_N"/>
    <property type="match status" value="1"/>
</dbReference>
<name>A0A427YR36_9TREE</name>
<evidence type="ECO:0000313" key="3">
    <source>
        <dbReference type="EMBL" id="RSH93539.1"/>
    </source>
</evidence>
<dbReference type="Pfam" id="PF16884">
    <property type="entry name" value="ADH_N_2"/>
    <property type="match status" value="1"/>
</dbReference>
<organism evidence="3 4">
    <name type="scientific">Saitozyma podzolica</name>
    <dbReference type="NCBI Taxonomy" id="1890683"/>
    <lineage>
        <taxon>Eukaryota</taxon>
        <taxon>Fungi</taxon>
        <taxon>Dikarya</taxon>
        <taxon>Basidiomycota</taxon>
        <taxon>Agaricomycotina</taxon>
        <taxon>Tremellomycetes</taxon>
        <taxon>Tremellales</taxon>
        <taxon>Trimorphomycetaceae</taxon>
        <taxon>Saitozyma</taxon>
    </lineage>
</organism>
<reference evidence="3 4" key="1">
    <citation type="submission" date="2018-11" db="EMBL/GenBank/DDBJ databases">
        <title>Genome sequence of Saitozyma podzolica DSM 27192.</title>
        <authorList>
            <person name="Aliyu H."/>
            <person name="Gorte O."/>
            <person name="Ochsenreither K."/>
        </authorList>
    </citation>
    <scope>NUCLEOTIDE SEQUENCE [LARGE SCALE GENOMIC DNA]</scope>
    <source>
        <strain evidence="3 4">DSM 27192</strain>
    </source>
</reference>
<dbReference type="Gene3D" id="3.90.180.10">
    <property type="entry name" value="Medium-chain alcohol dehydrogenases, catalytic domain"/>
    <property type="match status" value="1"/>
</dbReference>
<feature type="domain" description="Enoyl reductase (ER)" evidence="2">
    <location>
        <begin position="23"/>
        <end position="343"/>
    </location>
</feature>
<protein>
    <recommendedName>
        <fullName evidence="2">Enoyl reductase (ER) domain-containing protein</fullName>
    </recommendedName>
</protein>
<dbReference type="InterPro" id="IPR045010">
    <property type="entry name" value="MDR_fam"/>
</dbReference>
<dbReference type="FunFam" id="3.40.50.720:FF:000121">
    <property type="entry name" value="Prostaglandin reductase 2"/>
    <property type="match status" value="1"/>
</dbReference>
<dbReference type="InterPro" id="IPR041694">
    <property type="entry name" value="ADH_N_2"/>
</dbReference>
<dbReference type="Proteomes" id="UP000279259">
    <property type="component" value="Unassembled WGS sequence"/>
</dbReference>
<comment type="caution">
    <text evidence="3">The sequence shown here is derived from an EMBL/GenBank/DDBJ whole genome shotgun (WGS) entry which is preliminary data.</text>
</comment>
<accession>A0A427YR36</accession>
<dbReference type="CDD" id="cd05288">
    <property type="entry name" value="PGDH"/>
    <property type="match status" value="1"/>
</dbReference>
<dbReference type="PANTHER" id="PTHR43205:SF19">
    <property type="entry name" value="ENOYL REDUCTASE (ER) DOMAIN-CONTAINING PROTEIN"/>
    <property type="match status" value="1"/>
</dbReference>
<dbReference type="AlphaFoldDB" id="A0A427YR36"/>
<dbReference type="Gene3D" id="3.40.50.720">
    <property type="entry name" value="NAD(P)-binding Rossmann-like Domain"/>
    <property type="match status" value="1"/>
</dbReference>
<dbReference type="PANTHER" id="PTHR43205">
    <property type="entry name" value="PROSTAGLANDIN REDUCTASE"/>
    <property type="match status" value="1"/>
</dbReference>
<dbReference type="SUPFAM" id="SSF50129">
    <property type="entry name" value="GroES-like"/>
    <property type="match status" value="1"/>
</dbReference>
<dbReference type="SMART" id="SM00829">
    <property type="entry name" value="PKS_ER"/>
    <property type="match status" value="1"/>
</dbReference>
<dbReference type="InterPro" id="IPR020843">
    <property type="entry name" value="ER"/>
</dbReference>
<sequence length="346" mass="37616">MTPSVPKTTRTIVLANPPIGEVQADTFKLEEWPLAELKDGEVLLKMLAFGNEPAQRCWMDGNTDPRRLYVEPVKQGDAVRAFGIGEILVSKSDKWEVGQRVTGVFVWQEYLVVNEGGINGEAAVIPGMSEWIWLGIFGLNGLTAWAGATKECNLKPEHTVLVSGAAGAVGSVFVQIAKKVIGCKKVVGVAGGREKCDWVKSLGADDCVDYKSKSFKKDLQAALPDYADVFFDLAGGKVLDVALTVVARHGFISQCGALDIYNGKPLELTNYREVIYNRLTIKGFIIIDHMGSIAEATGDLGKWVQEGKISFTGGETVVDTKFEDVPKTWQMLFSGATRGKLITKLV</sequence>
<evidence type="ECO:0000313" key="4">
    <source>
        <dbReference type="Proteomes" id="UP000279259"/>
    </source>
</evidence>
<proteinExistence type="predicted"/>
<dbReference type="OrthoDB" id="809632at2759"/>
<evidence type="ECO:0000259" key="2">
    <source>
        <dbReference type="SMART" id="SM00829"/>
    </source>
</evidence>
<dbReference type="InterPro" id="IPR013149">
    <property type="entry name" value="ADH-like_C"/>
</dbReference>
<dbReference type="SUPFAM" id="SSF51735">
    <property type="entry name" value="NAD(P)-binding Rossmann-fold domains"/>
    <property type="match status" value="1"/>
</dbReference>
<gene>
    <name evidence="3" type="ORF">EHS25_007897</name>
</gene>
<dbReference type="InterPro" id="IPR036291">
    <property type="entry name" value="NAD(P)-bd_dom_sf"/>
</dbReference>
<keyword evidence="1" id="KW-0560">Oxidoreductase</keyword>